<dbReference type="AlphaFoldDB" id="J3N0Y1"/>
<dbReference type="HOGENOM" id="CLU_2030301_0_0_1"/>
<dbReference type="Proteomes" id="UP000006038">
    <property type="component" value="Chromosome 10"/>
</dbReference>
<reference evidence="1" key="1">
    <citation type="journal article" date="2013" name="Nat. Commun.">
        <title>Whole-genome sequencing of Oryza brachyantha reveals mechanisms underlying Oryza genome evolution.</title>
        <authorList>
            <person name="Chen J."/>
            <person name="Huang Q."/>
            <person name="Gao D."/>
            <person name="Wang J."/>
            <person name="Lang Y."/>
            <person name="Liu T."/>
            <person name="Li B."/>
            <person name="Bai Z."/>
            <person name="Luis Goicoechea J."/>
            <person name="Liang C."/>
            <person name="Chen C."/>
            <person name="Zhang W."/>
            <person name="Sun S."/>
            <person name="Liao Y."/>
            <person name="Zhang X."/>
            <person name="Yang L."/>
            <person name="Song C."/>
            <person name="Wang M."/>
            <person name="Shi J."/>
            <person name="Liu G."/>
            <person name="Liu J."/>
            <person name="Zhou H."/>
            <person name="Zhou W."/>
            <person name="Yu Q."/>
            <person name="An N."/>
            <person name="Chen Y."/>
            <person name="Cai Q."/>
            <person name="Wang B."/>
            <person name="Liu B."/>
            <person name="Min J."/>
            <person name="Huang Y."/>
            <person name="Wu H."/>
            <person name="Li Z."/>
            <person name="Zhang Y."/>
            <person name="Yin Y."/>
            <person name="Song W."/>
            <person name="Jiang J."/>
            <person name="Jackson S.A."/>
            <person name="Wing R.A."/>
            <person name="Wang J."/>
            <person name="Chen M."/>
        </authorList>
    </citation>
    <scope>NUCLEOTIDE SEQUENCE [LARGE SCALE GENOMIC DNA]</scope>
    <source>
        <strain evidence="1">cv. IRGC 101232</strain>
    </source>
</reference>
<proteinExistence type="predicted"/>
<dbReference type="EnsemblPlants" id="OB10G11790.1">
    <property type="protein sequence ID" value="OB10G11790.1"/>
    <property type="gene ID" value="OB10G11790"/>
</dbReference>
<name>J3N0Y1_ORYBR</name>
<evidence type="ECO:0000313" key="1">
    <source>
        <dbReference type="EnsemblPlants" id="OB10G11790.1"/>
    </source>
</evidence>
<organism evidence="1">
    <name type="scientific">Oryza brachyantha</name>
    <name type="common">malo sina</name>
    <dbReference type="NCBI Taxonomy" id="4533"/>
    <lineage>
        <taxon>Eukaryota</taxon>
        <taxon>Viridiplantae</taxon>
        <taxon>Streptophyta</taxon>
        <taxon>Embryophyta</taxon>
        <taxon>Tracheophyta</taxon>
        <taxon>Spermatophyta</taxon>
        <taxon>Magnoliopsida</taxon>
        <taxon>Liliopsida</taxon>
        <taxon>Poales</taxon>
        <taxon>Poaceae</taxon>
        <taxon>BOP clade</taxon>
        <taxon>Oryzoideae</taxon>
        <taxon>Oryzeae</taxon>
        <taxon>Oryzinae</taxon>
        <taxon>Oryza</taxon>
    </lineage>
</organism>
<accession>J3N0Y1</accession>
<keyword evidence="2" id="KW-1185">Reference proteome</keyword>
<dbReference type="Gramene" id="OB10G11790.1">
    <property type="protein sequence ID" value="OB10G11790.1"/>
    <property type="gene ID" value="OB10G11790"/>
</dbReference>
<protein>
    <submittedName>
        <fullName evidence="1">Uncharacterized protein</fullName>
    </submittedName>
</protein>
<evidence type="ECO:0000313" key="2">
    <source>
        <dbReference type="Proteomes" id="UP000006038"/>
    </source>
</evidence>
<sequence length="122" mass="12880">MASFGRLDDGEMVHGLGREASVQRRHRGGAPAEQERPLVYLFHLDSDASSIGPGSVQHLSRGLYEGWPTLKSYSNICGAVVAPFAAASNASSFQNYSLYTAIASSNGVRLVAPGIEFSAAHG</sequence>
<reference evidence="1" key="2">
    <citation type="submission" date="2013-04" db="UniProtKB">
        <authorList>
            <consortium name="EnsemblPlants"/>
        </authorList>
    </citation>
    <scope>IDENTIFICATION</scope>
</reference>